<dbReference type="Gene3D" id="3.40.1350.10">
    <property type="match status" value="1"/>
</dbReference>
<keyword evidence="3" id="KW-1185">Reference proteome</keyword>
<organism evidence="2 3">
    <name type="scientific">Paraburkholderia steynii</name>
    <dbReference type="NCBI Taxonomy" id="1245441"/>
    <lineage>
        <taxon>Bacteria</taxon>
        <taxon>Pseudomonadati</taxon>
        <taxon>Pseudomonadota</taxon>
        <taxon>Betaproteobacteria</taxon>
        <taxon>Burkholderiales</taxon>
        <taxon>Burkholderiaceae</taxon>
        <taxon>Paraburkholderia</taxon>
    </lineage>
</organism>
<protein>
    <recommendedName>
        <fullName evidence="1">TnsA endonuclease N-terminal domain-containing protein</fullName>
    </recommendedName>
</protein>
<name>A0A4R0XD91_9BURK</name>
<evidence type="ECO:0000259" key="1">
    <source>
        <dbReference type="Pfam" id="PF08722"/>
    </source>
</evidence>
<dbReference type="InterPro" id="IPR011856">
    <property type="entry name" value="tRNA_endonuc-like_dom_sf"/>
</dbReference>
<dbReference type="GO" id="GO:0003676">
    <property type="term" value="F:nucleic acid binding"/>
    <property type="evidence" value="ECO:0007669"/>
    <property type="project" value="InterPro"/>
</dbReference>
<dbReference type="InterPro" id="IPR014833">
    <property type="entry name" value="TnsA_N"/>
</dbReference>
<reference evidence="2 3" key="1">
    <citation type="submission" date="2017-02" db="EMBL/GenBank/DDBJ databases">
        <title>Paraburkholderia sophoroidis sp. nov. and Paraburkholderia steynii sp. nov. rhizobial symbionts of the fynbos legume Hypocalyptus sophoroides.</title>
        <authorList>
            <person name="Steenkamp E.T."/>
            <person name="Beukes C.W."/>
            <person name="Van Zyl E."/>
            <person name="Avontuur J."/>
            <person name="Chan W.Y."/>
            <person name="Hassen A."/>
            <person name="Palmer M."/>
            <person name="Mthombeni L."/>
            <person name="Phalane F."/>
            <person name="Sereme K."/>
            <person name="Venter S.N."/>
        </authorList>
    </citation>
    <scope>NUCLEOTIDE SEQUENCE [LARGE SCALE GENOMIC DNA]</scope>
    <source>
        <strain evidence="2 3">HC1.1ba</strain>
    </source>
</reference>
<accession>A0A4R0XD91</accession>
<dbReference type="InterPro" id="IPR011335">
    <property type="entry name" value="Restrct_endonuc-II-like"/>
</dbReference>
<comment type="caution">
    <text evidence="2">The sequence shown here is derived from an EMBL/GenBank/DDBJ whole genome shotgun (WGS) entry which is preliminary data.</text>
</comment>
<evidence type="ECO:0000313" key="2">
    <source>
        <dbReference type="EMBL" id="TCG05700.1"/>
    </source>
</evidence>
<sequence length="274" mass="31622">MVFVVGRYRAAETREVRERLVRQGRGQGQGATYQPWIRLGDFPNRGNSFRVQSPLTGRTHHYLSNLEYRHHLLCEYLGNVIDIREQYPIHPITETLSLAHELRIAHPEFGGHICSVTTDSLLTVDDGSTRHQLARSLKYTSDLTDARTLENLELERQAWLMRGTTWELLTEHDLPDVLGLNLRWLRGWNKDGRGAPSAELQHYFLDALAEQSFSKPLGSILDIVAEQLRIARFMSIHVFRYLAWQRLVEVDLYVPLHLTRPHPALASNFRRIAA</sequence>
<dbReference type="Proteomes" id="UP000294200">
    <property type="component" value="Unassembled WGS sequence"/>
</dbReference>
<dbReference type="SUPFAM" id="SSF52980">
    <property type="entry name" value="Restriction endonuclease-like"/>
    <property type="match status" value="1"/>
</dbReference>
<evidence type="ECO:0000313" key="3">
    <source>
        <dbReference type="Proteomes" id="UP000294200"/>
    </source>
</evidence>
<gene>
    <name evidence="2" type="ORF">BZM27_31835</name>
</gene>
<proteinExistence type="predicted"/>
<dbReference type="Pfam" id="PF08722">
    <property type="entry name" value="Tn7_TnsA-like_N"/>
    <property type="match status" value="1"/>
</dbReference>
<dbReference type="CDD" id="cd22362">
    <property type="entry name" value="TnsA_endonuclease-like"/>
    <property type="match status" value="1"/>
</dbReference>
<feature type="domain" description="TnsA endonuclease N-terminal" evidence="1">
    <location>
        <begin position="79"/>
        <end position="171"/>
    </location>
</feature>
<dbReference type="EMBL" id="MWML01000151">
    <property type="protein sequence ID" value="TCG05700.1"/>
    <property type="molecule type" value="Genomic_DNA"/>
</dbReference>
<dbReference type="AlphaFoldDB" id="A0A4R0XD91"/>